<dbReference type="Proteomes" id="UP001241072">
    <property type="component" value="Unassembled WGS sequence"/>
</dbReference>
<reference evidence="2 3" key="1">
    <citation type="submission" date="2023-07" db="EMBL/GenBank/DDBJ databases">
        <title>Protaetiibacter sp. nov WY-16 isolated from soil.</title>
        <authorList>
            <person name="Liu B."/>
            <person name="Wan Y."/>
        </authorList>
    </citation>
    <scope>NUCLEOTIDE SEQUENCE [LARGE SCALE GENOMIC DNA]</scope>
    <source>
        <strain evidence="2 3">WY-16</strain>
    </source>
</reference>
<dbReference type="InterPro" id="IPR009937">
    <property type="entry name" value="Phage_holin_3_6"/>
</dbReference>
<protein>
    <submittedName>
        <fullName evidence="2">Phage holin family protein</fullName>
    </submittedName>
</protein>
<comment type="caution">
    <text evidence="2">The sequence shown here is derived from an EMBL/GenBank/DDBJ whole genome shotgun (WGS) entry which is preliminary data.</text>
</comment>
<evidence type="ECO:0000313" key="2">
    <source>
        <dbReference type="EMBL" id="MDO7883567.1"/>
    </source>
</evidence>
<evidence type="ECO:0000256" key="1">
    <source>
        <dbReference type="SAM" id="Phobius"/>
    </source>
</evidence>
<name>A0ABT9BT31_9MICO</name>
<keyword evidence="1" id="KW-0812">Transmembrane</keyword>
<dbReference type="RefSeq" id="WP_305003992.1">
    <property type="nucleotide sequence ID" value="NZ_JAUQUB010000006.1"/>
</dbReference>
<accession>A0ABT9BT31</accession>
<keyword evidence="1" id="KW-1133">Transmembrane helix</keyword>
<feature type="transmembrane region" description="Helical" evidence="1">
    <location>
        <begin position="81"/>
        <end position="103"/>
    </location>
</feature>
<organism evidence="2 3">
    <name type="scientific">Antiquaquibacter soli</name>
    <dbReference type="NCBI Taxonomy" id="3064523"/>
    <lineage>
        <taxon>Bacteria</taxon>
        <taxon>Bacillati</taxon>
        <taxon>Actinomycetota</taxon>
        <taxon>Actinomycetes</taxon>
        <taxon>Micrococcales</taxon>
        <taxon>Microbacteriaceae</taxon>
        <taxon>Antiquaquibacter</taxon>
    </lineage>
</organism>
<dbReference type="Pfam" id="PF07332">
    <property type="entry name" value="Phage_holin_3_6"/>
    <property type="match status" value="1"/>
</dbReference>
<sequence>MTQVPPRPKRSLFTLIGDLPRLLTDLIRGEIEQLKRELIAKAAAAGIGIGLLAVAATFLFFALGVFIAAAILGIATVLPAWAAALIVGGALLVIAIVLVLIGVASLKRSGGGPEETIDSIKKDVRVIKGIGR</sequence>
<evidence type="ECO:0000313" key="3">
    <source>
        <dbReference type="Proteomes" id="UP001241072"/>
    </source>
</evidence>
<dbReference type="EMBL" id="JAUQUB010000006">
    <property type="protein sequence ID" value="MDO7883567.1"/>
    <property type="molecule type" value="Genomic_DNA"/>
</dbReference>
<proteinExistence type="predicted"/>
<feature type="transmembrane region" description="Helical" evidence="1">
    <location>
        <begin position="42"/>
        <end position="75"/>
    </location>
</feature>
<keyword evidence="1" id="KW-0472">Membrane</keyword>
<gene>
    <name evidence="2" type="ORF">Q5716_15140</name>
</gene>
<keyword evidence="3" id="KW-1185">Reference proteome</keyword>